<dbReference type="GO" id="GO:0006364">
    <property type="term" value="P:rRNA processing"/>
    <property type="evidence" value="ECO:0007669"/>
    <property type="project" value="InterPro"/>
</dbReference>
<accession>A0A6J1TEY9</accession>
<dbReference type="PROSITE" id="PS50833">
    <property type="entry name" value="BRIX"/>
    <property type="match status" value="1"/>
</dbReference>
<dbReference type="KEGG" id="foc:113215859"/>
<dbReference type="InterPro" id="IPR045112">
    <property type="entry name" value="PPAN-like"/>
</dbReference>
<feature type="region of interest" description="Disordered" evidence="1">
    <location>
        <begin position="309"/>
        <end position="495"/>
    </location>
</feature>
<dbReference type="CTD" id="56342"/>
<dbReference type="RefSeq" id="XP_052122615.1">
    <property type="nucleotide sequence ID" value="XM_052266655.1"/>
</dbReference>
<dbReference type="AlphaFoldDB" id="A0A6J1TEY9"/>
<keyword evidence="3" id="KW-1185">Reference proteome</keyword>
<evidence type="ECO:0000256" key="1">
    <source>
        <dbReference type="SAM" id="MobiDB-lite"/>
    </source>
</evidence>
<evidence type="ECO:0000313" key="4">
    <source>
        <dbReference type="RefSeq" id="XP_026291312.1"/>
    </source>
</evidence>
<dbReference type="GO" id="GO:0019843">
    <property type="term" value="F:rRNA binding"/>
    <property type="evidence" value="ECO:0007669"/>
    <property type="project" value="InterPro"/>
</dbReference>
<dbReference type="PANTHER" id="PTHR12661">
    <property type="entry name" value="PETER PAN-RELATED"/>
    <property type="match status" value="1"/>
</dbReference>
<reference evidence="4 5" key="1">
    <citation type="submission" date="2025-04" db="UniProtKB">
        <authorList>
            <consortium name="RefSeq"/>
        </authorList>
    </citation>
    <scope>IDENTIFICATION</scope>
    <source>
        <tissue evidence="4 5">Whole organism</tissue>
    </source>
</reference>
<organism evidence="3 4">
    <name type="scientific">Frankliniella occidentalis</name>
    <name type="common">Western flower thrips</name>
    <name type="synonym">Euthrips occidentalis</name>
    <dbReference type="NCBI Taxonomy" id="133901"/>
    <lineage>
        <taxon>Eukaryota</taxon>
        <taxon>Metazoa</taxon>
        <taxon>Ecdysozoa</taxon>
        <taxon>Arthropoda</taxon>
        <taxon>Hexapoda</taxon>
        <taxon>Insecta</taxon>
        <taxon>Pterygota</taxon>
        <taxon>Neoptera</taxon>
        <taxon>Paraneoptera</taxon>
        <taxon>Thysanoptera</taxon>
        <taxon>Terebrantia</taxon>
        <taxon>Thripoidea</taxon>
        <taxon>Thripidae</taxon>
        <taxon>Frankliniella</taxon>
    </lineage>
</organism>
<dbReference type="InterPro" id="IPR007109">
    <property type="entry name" value="Brix"/>
</dbReference>
<dbReference type="SMART" id="SM00879">
    <property type="entry name" value="Brix"/>
    <property type="match status" value="1"/>
</dbReference>
<dbReference type="GO" id="GO:0030687">
    <property type="term" value="C:preribosome, large subunit precursor"/>
    <property type="evidence" value="ECO:0007669"/>
    <property type="project" value="TreeGrafter"/>
</dbReference>
<feature type="compositionally biased region" description="Basic and acidic residues" evidence="1">
    <location>
        <begin position="440"/>
        <end position="451"/>
    </location>
</feature>
<name>A0A6J1TEY9_FRAOC</name>
<evidence type="ECO:0000313" key="5">
    <source>
        <dbReference type="RefSeq" id="XP_052122615.1"/>
    </source>
</evidence>
<gene>
    <name evidence="4 5 6" type="primary">LOC113215859</name>
</gene>
<protein>
    <submittedName>
        <fullName evidence="4 5">Suppressor of SWI4 1 homolog isoform X1</fullName>
    </submittedName>
    <submittedName>
        <fullName evidence="6">Suppressor of SWI4 1 homolog isoform X2</fullName>
    </submittedName>
</protein>
<feature type="compositionally biased region" description="Basic residues" evidence="1">
    <location>
        <begin position="313"/>
        <end position="327"/>
    </location>
</feature>
<feature type="compositionally biased region" description="Basic and acidic residues" evidence="1">
    <location>
        <begin position="404"/>
        <end position="423"/>
    </location>
</feature>
<feature type="compositionally biased region" description="Polar residues" evidence="1">
    <location>
        <begin position="467"/>
        <end position="488"/>
    </location>
</feature>
<feature type="compositionally biased region" description="Basic and acidic residues" evidence="1">
    <location>
        <begin position="328"/>
        <end position="366"/>
    </location>
</feature>
<dbReference type="RefSeq" id="XP_052122616.1">
    <property type="nucleotide sequence ID" value="XM_052266656.1"/>
</dbReference>
<sequence length="495" mass="57348">MVLRRRKIKKSKAVRLNIAKNKLVPEEEALAPHSFVIHRGIVTKQLLHLTKDFRKVMEPFTASSLKVRKKNSVKDFVSVAGLLHVSHLCAFTCTERSQYLKLCRLPRGPTLTFRIHNYSLAGDVVSLQRKQLVFRKQFQHAPLVVLNGLSGEGQHLKLMSSMFQNLFPTINLTKVNLSTIRRCLLLNYDPVTRTIDFRHYAIKVVPAGVSKGVKKLLQNKIPNLSKFSDISEFMTKSGMLSDSEAEDDPKSHVTLPQKLASRGSQIAEKSAIRVMELGPRMTLQLIKVEDGLMDGEVLFHDVYKKTDEEKEAIRKKREARKKLKEKRKREQEMNKKRKEKEKEEHKLKSLEGMDRKRDQVMEEQQKRQPRKKLNKKMLETDVLMRKAVLESNDAARNSDDDDAEWYRKEVGEEPEKDLFDSHNERKRRFNGSSGNSWKKPKLDKQHSERYKKMLPGRNKNNDRKNSKTQGKFSNSRQSGKGSQQGRSNRGNRARK</sequence>
<proteinExistence type="predicted"/>
<dbReference type="Pfam" id="PF04427">
    <property type="entry name" value="Brix"/>
    <property type="match status" value="1"/>
</dbReference>
<evidence type="ECO:0000313" key="3">
    <source>
        <dbReference type="Proteomes" id="UP000504606"/>
    </source>
</evidence>
<feature type="compositionally biased region" description="Basic and acidic residues" evidence="1">
    <location>
        <begin position="376"/>
        <end position="388"/>
    </location>
</feature>
<evidence type="ECO:0000259" key="2">
    <source>
        <dbReference type="PROSITE" id="PS50833"/>
    </source>
</evidence>
<feature type="domain" description="Brix" evidence="2">
    <location>
        <begin position="32"/>
        <end position="294"/>
    </location>
</feature>
<dbReference type="PANTHER" id="PTHR12661:SF5">
    <property type="entry name" value="SUPPRESSOR OF SWI4 1 HOMOLOG"/>
    <property type="match status" value="1"/>
</dbReference>
<dbReference type="GO" id="GO:0000027">
    <property type="term" value="P:ribosomal large subunit assembly"/>
    <property type="evidence" value="ECO:0007669"/>
    <property type="project" value="TreeGrafter"/>
</dbReference>
<evidence type="ECO:0000313" key="6">
    <source>
        <dbReference type="RefSeq" id="XP_052122616.1"/>
    </source>
</evidence>
<dbReference type="OrthoDB" id="10261452at2759"/>
<dbReference type="GeneID" id="113215859"/>
<dbReference type="Proteomes" id="UP000504606">
    <property type="component" value="Unplaced"/>
</dbReference>
<dbReference type="RefSeq" id="XP_026291312.1">
    <property type="nucleotide sequence ID" value="XM_026435527.2"/>
</dbReference>